<dbReference type="Proteomes" id="UP001163223">
    <property type="component" value="Chromosome"/>
</dbReference>
<dbReference type="EMBL" id="CP113520">
    <property type="protein sequence ID" value="WAJ30847.1"/>
    <property type="molecule type" value="Genomic_DNA"/>
</dbReference>
<keyword evidence="2" id="KW-1185">Reference proteome</keyword>
<protein>
    <submittedName>
        <fullName evidence="1">DMT family transporter</fullName>
    </submittedName>
</protein>
<reference evidence="1" key="1">
    <citation type="submission" date="2022-11" db="EMBL/GenBank/DDBJ databases">
        <title>beta-Carotene-producing bacterium, Jeongeuplla avenae sp. nov., alleviates the salt stress of Arabidopsis seedlings.</title>
        <authorList>
            <person name="Jiang L."/>
            <person name="Lee J."/>
        </authorList>
    </citation>
    <scope>NUCLEOTIDE SEQUENCE</scope>
    <source>
        <strain evidence="1">DY_R2A_6</strain>
    </source>
</reference>
<gene>
    <name evidence="1" type="ORF">OXU80_11855</name>
</gene>
<accession>A0ACD4NVH1</accession>
<name>A0ACD4NVH1_9HYPH</name>
<evidence type="ECO:0000313" key="2">
    <source>
        <dbReference type="Proteomes" id="UP001163223"/>
    </source>
</evidence>
<proteinExistence type="predicted"/>
<evidence type="ECO:0000313" key="1">
    <source>
        <dbReference type="EMBL" id="WAJ30847.1"/>
    </source>
</evidence>
<organism evidence="1 2">
    <name type="scientific">Antarcticirhabdus aurantiaca</name>
    <dbReference type="NCBI Taxonomy" id="2606717"/>
    <lineage>
        <taxon>Bacteria</taxon>
        <taxon>Pseudomonadati</taxon>
        <taxon>Pseudomonadota</taxon>
        <taxon>Alphaproteobacteria</taxon>
        <taxon>Hyphomicrobiales</taxon>
        <taxon>Aurantimonadaceae</taxon>
        <taxon>Antarcticirhabdus</taxon>
    </lineage>
</organism>
<sequence>MAIAARAVENSSAEVSRGILLMLIGALIIPVLDALAKILVTEHGVSPGEVSLIRLVQQALYMLPLLLITEGPRALKVRRLGLHLLRGALLGIGGVFFFAALRFMPLADTTAIFFVEPMLVTVLSAVILGETVGWRRAVAVGVGFGGAMLIIRPSFADLGFIAVLPVLCAVCIAVYSILSRLLADTGSALAMHVFGGIGGTVALALLMVVGSALDVKELSLTFPTRLDTWLIFLATGIVGLVGHTLFAQAFRLAPASTLAPFAYAEIVSAVILGYVVFGSFPDTLKWLGIAIIVGSGAYIFHRERLIARRAPTNAAER</sequence>